<dbReference type="HAMAP" id="MF_00303">
    <property type="entry name" value="Trigger_factor_Tig"/>
    <property type="match status" value="1"/>
</dbReference>
<dbReference type="Pfam" id="PF00254">
    <property type="entry name" value="FKBP_C"/>
    <property type="match status" value="1"/>
</dbReference>
<evidence type="ECO:0000256" key="5">
    <source>
        <dbReference type="ARBA" id="ARBA00022618"/>
    </source>
</evidence>
<comment type="function">
    <text evidence="11">Involved in protein export. Acts as a chaperone by maintaining the newly synthesized protein in an open conformation. Functions as a peptidyl-prolyl cis-trans isomerase.</text>
</comment>
<dbReference type="NCBIfam" id="TIGR00115">
    <property type="entry name" value="tig"/>
    <property type="match status" value="1"/>
</dbReference>
<dbReference type="SUPFAM" id="SSF102735">
    <property type="entry name" value="Trigger factor ribosome-binding domain"/>
    <property type="match status" value="1"/>
</dbReference>
<evidence type="ECO:0000256" key="1">
    <source>
        <dbReference type="ARBA" id="ARBA00000971"/>
    </source>
</evidence>
<evidence type="ECO:0000256" key="11">
    <source>
        <dbReference type="HAMAP-Rule" id="MF_00303"/>
    </source>
</evidence>
<dbReference type="PANTHER" id="PTHR30560">
    <property type="entry name" value="TRIGGER FACTOR CHAPERONE AND PEPTIDYL-PROLYL CIS/TRANS ISOMERASE"/>
    <property type="match status" value="1"/>
</dbReference>
<dbReference type="Pfam" id="PF05698">
    <property type="entry name" value="Trigger_C"/>
    <property type="match status" value="1"/>
</dbReference>
<dbReference type="InterPro" id="IPR027304">
    <property type="entry name" value="Trigger_fact/SurA_dom_sf"/>
</dbReference>
<feature type="region of interest" description="Disordered" evidence="14">
    <location>
        <begin position="35"/>
        <end position="56"/>
    </location>
</feature>
<dbReference type="RefSeq" id="WP_376865930.1">
    <property type="nucleotide sequence ID" value="NZ_JBHRYB010000005.1"/>
</dbReference>
<evidence type="ECO:0000256" key="3">
    <source>
        <dbReference type="ARBA" id="ARBA00013194"/>
    </source>
</evidence>
<keyword evidence="11" id="KW-0963">Cytoplasm</keyword>
<dbReference type="PIRSF" id="PIRSF003095">
    <property type="entry name" value="Trigger_factor"/>
    <property type="match status" value="1"/>
</dbReference>
<comment type="catalytic activity">
    <reaction evidence="1 11 12">
        <text>[protein]-peptidylproline (omega=180) = [protein]-peptidylproline (omega=0)</text>
        <dbReference type="Rhea" id="RHEA:16237"/>
        <dbReference type="Rhea" id="RHEA-COMP:10747"/>
        <dbReference type="Rhea" id="RHEA-COMP:10748"/>
        <dbReference type="ChEBI" id="CHEBI:83833"/>
        <dbReference type="ChEBI" id="CHEBI:83834"/>
        <dbReference type="EC" id="5.2.1.8"/>
    </reaction>
</comment>
<evidence type="ECO:0000256" key="2">
    <source>
        <dbReference type="ARBA" id="ARBA00005464"/>
    </source>
</evidence>
<evidence type="ECO:0000256" key="10">
    <source>
        <dbReference type="ARBA" id="ARBA00029986"/>
    </source>
</evidence>
<keyword evidence="7 11" id="KW-0143">Chaperone</keyword>
<dbReference type="GO" id="GO:0003755">
    <property type="term" value="F:peptidyl-prolyl cis-trans isomerase activity"/>
    <property type="evidence" value="ECO:0007669"/>
    <property type="project" value="UniProtKB-EC"/>
</dbReference>
<accession>A0ABV7VRC8</accession>
<evidence type="ECO:0000256" key="8">
    <source>
        <dbReference type="ARBA" id="ARBA00023235"/>
    </source>
</evidence>
<dbReference type="EC" id="5.2.1.8" evidence="3 11"/>
<evidence type="ECO:0000313" key="16">
    <source>
        <dbReference type="EMBL" id="MFC3680090.1"/>
    </source>
</evidence>
<keyword evidence="8 11" id="KW-0413">Isomerase</keyword>
<keyword evidence="5 11" id="KW-0132">Cell division</keyword>
<comment type="caution">
    <text evidence="16">The sequence shown here is derived from an EMBL/GenBank/DDBJ whole genome shotgun (WGS) entry which is preliminary data.</text>
</comment>
<dbReference type="SUPFAM" id="SSF109998">
    <property type="entry name" value="Triger factor/SurA peptide-binding domain-like"/>
    <property type="match status" value="1"/>
</dbReference>
<proteinExistence type="inferred from homology"/>
<keyword evidence="6 11" id="KW-0697">Rotamase</keyword>
<dbReference type="InterPro" id="IPR046357">
    <property type="entry name" value="PPIase_dom_sf"/>
</dbReference>
<evidence type="ECO:0000313" key="17">
    <source>
        <dbReference type="Proteomes" id="UP001595722"/>
    </source>
</evidence>
<evidence type="ECO:0000256" key="12">
    <source>
        <dbReference type="PROSITE-ProRule" id="PRU00277"/>
    </source>
</evidence>
<dbReference type="InterPro" id="IPR037041">
    <property type="entry name" value="Trigger_fac_C_sf"/>
</dbReference>
<organism evidence="16 17">
    <name type="scientific">Bacterioplanoides pacificum</name>
    <dbReference type="NCBI Taxonomy" id="1171596"/>
    <lineage>
        <taxon>Bacteria</taxon>
        <taxon>Pseudomonadati</taxon>
        <taxon>Pseudomonadota</taxon>
        <taxon>Gammaproteobacteria</taxon>
        <taxon>Oceanospirillales</taxon>
        <taxon>Oceanospirillaceae</taxon>
        <taxon>Bacterioplanoides</taxon>
    </lineage>
</organism>
<evidence type="ECO:0000256" key="6">
    <source>
        <dbReference type="ARBA" id="ARBA00023110"/>
    </source>
</evidence>
<evidence type="ECO:0000256" key="13">
    <source>
        <dbReference type="RuleBase" id="RU003914"/>
    </source>
</evidence>
<protein>
    <recommendedName>
        <fullName evidence="4 11">Trigger factor</fullName>
        <shortName evidence="11">TF</shortName>
        <ecNumber evidence="3 11">5.2.1.8</ecNumber>
    </recommendedName>
    <alternativeName>
        <fullName evidence="10 11">PPIase</fullName>
    </alternativeName>
</protein>
<gene>
    <name evidence="11 16" type="primary">tig</name>
    <name evidence="16" type="ORF">ACFOMG_08200</name>
</gene>
<dbReference type="Gene3D" id="3.10.50.40">
    <property type="match status" value="1"/>
</dbReference>
<dbReference type="InterPro" id="IPR005215">
    <property type="entry name" value="Trig_fac"/>
</dbReference>
<keyword evidence="9 11" id="KW-0131">Cell cycle</keyword>
<evidence type="ECO:0000256" key="9">
    <source>
        <dbReference type="ARBA" id="ARBA00023306"/>
    </source>
</evidence>
<dbReference type="InterPro" id="IPR036611">
    <property type="entry name" value="Trigger_fac_ribosome-bd_sf"/>
</dbReference>
<name>A0ABV7VRC8_9GAMM</name>
<evidence type="ECO:0000256" key="4">
    <source>
        <dbReference type="ARBA" id="ARBA00016902"/>
    </source>
</evidence>
<feature type="domain" description="PPIase FKBP-type" evidence="15">
    <location>
        <begin position="165"/>
        <end position="250"/>
    </location>
</feature>
<evidence type="ECO:0000256" key="14">
    <source>
        <dbReference type="SAM" id="MobiDB-lite"/>
    </source>
</evidence>
<comment type="subcellular location">
    <subcellularLocation>
        <location evidence="11">Cytoplasm</location>
    </subcellularLocation>
    <text evidence="11">About half TF is bound to the ribosome near the polypeptide exit tunnel while the other half is free in the cytoplasm.</text>
</comment>
<dbReference type="Proteomes" id="UP001595722">
    <property type="component" value="Unassembled WGS sequence"/>
</dbReference>
<dbReference type="PANTHER" id="PTHR30560:SF3">
    <property type="entry name" value="TRIGGER FACTOR-LIKE PROTEIN TIG, CHLOROPLASTIC"/>
    <property type="match status" value="1"/>
</dbReference>
<dbReference type="Gene3D" id="3.30.70.1050">
    <property type="entry name" value="Trigger factor ribosome-binding domain"/>
    <property type="match status" value="1"/>
</dbReference>
<comment type="similarity">
    <text evidence="2 11 13">Belongs to the FKBP-type PPIase family. Tig subfamily.</text>
</comment>
<dbReference type="EMBL" id="JBHRYB010000005">
    <property type="protein sequence ID" value="MFC3680090.1"/>
    <property type="molecule type" value="Genomic_DNA"/>
</dbReference>
<dbReference type="Gene3D" id="1.10.3120.10">
    <property type="entry name" value="Trigger factor, C-terminal domain"/>
    <property type="match status" value="1"/>
</dbReference>
<dbReference type="InterPro" id="IPR008880">
    <property type="entry name" value="Trigger_fac_C"/>
</dbReference>
<evidence type="ECO:0000259" key="15">
    <source>
        <dbReference type="PROSITE" id="PS50059"/>
    </source>
</evidence>
<dbReference type="SUPFAM" id="SSF54534">
    <property type="entry name" value="FKBP-like"/>
    <property type="match status" value="1"/>
</dbReference>
<comment type="domain">
    <text evidence="11">Consists of 3 domains; the N-terminus binds the ribosome, the middle domain has PPIase activity, while the C-terminus has intrinsic chaperone activity on its own.</text>
</comment>
<keyword evidence="17" id="KW-1185">Reference proteome</keyword>
<sequence length="441" mass="48884">MQVSIETTSGLEQVMTIGVPAADVDAQVVTELKRISQSQKNNPGPGFRKGKPLPPKVAKQKYGKQARLEAVYQQMQQSFFQTVQEKEIKLAGMPKFEPVVDEEGKDLEFKATYEVYPQVELADFSAIEVEQQSAEVTDADLETMVDTLRKQQAQWNASDAAAEDGDQVNIDFEGFIDGEAFEGGSAEGYGLTLGSNSMIPGFEGALVGSKAGEETTLDVTFPADYQKEDLQGKPAQFKVKVNEVKKPELPELNEEFFKAFGVETADEAEFRSEIRKNMERELARAIRTLTKQQVVQGLVGANEVDVPSALLDQEIDRLRQQAVQQFGGAQQFDPKQLPAELFKEQAEKRVVIGLLMNAAIEANELTPSDEKVNELIEEVAATYQDPDQVREYYSSNPEQRQQVEAMALEEQVVEKVLASAKVSQSEATYEEIIRAANQPAQ</sequence>
<dbReference type="PROSITE" id="PS50059">
    <property type="entry name" value="FKBP_PPIASE"/>
    <property type="match status" value="1"/>
</dbReference>
<dbReference type="Pfam" id="PF05697">
    <property type="entry name" value="Trigger_N"/>
    <property type="match status" value="1"/>
</dbReference>
<dbReference type="InterPro" id="IPR008881">
    <property type="entry name" value="Trigger_fac_ribosome-bd_bac"/>
</dbReference>
<reference evidence="17" key="1">
    <citation type="journal article" date="2019" name="Int. J. Syst. Evol. Microbiol.">
        <title>The Global Catalogue of Microorganisms (GCM) 10K type strain sequencing project: providing services to taxonomists for standard genome sequencing and annotation.</title>
        <authorList>
            <consortium name="The Broad Institute Genomics Platform"/>
            <consortium name="The Broad Institute Genome Sequencing Center for Infectious Disease"/>
            <person name="Wu L."/>
            <person name="Ma J."/>
        </authorList>
    </citation>
    <scope>NUCLEOTIDE SEQUENCE [LARGE SCALE GENOMIC DNA]</scope>
    <source>
        <strain evidence="17">KCTC 42424</strain>
    </source>
</reference>
<dbReference type="InterPro" id="IPR001179">
    <property type="entry name" value="PPIase_FKBP_dom"/>
</dbReference>
<evidence type="ECO:0000256" key="7">
    <source>
        <dbReference type="ARBA" id="ARBA00023186"/>
    </source>
</evidence>